<evidence type="ECO:0000313" key="7">
    <source>
        <dbReference type="EMBL" id="RJF89712.1"/>
    </source>
</evidence>
<dbReference type="InterPro" id="IPR009012">
    <property type="entry name" value="GrpE_head"/>
</dbReference>
<name>A0A418WIE2_9PROT</name>
<dbReference type="InterPro" id="IPR013805">
    <property type="entry name" value="GrpE_CC"/>
</dbReference>
<dbReference type="AlphaFoldDB" id="A0A418WIE2"/>
<dbReference type="InterPro" id="IPR000740">
    <property type="entry name" value="GrpE"/>
</dbReference>
<dbReference type="RefSeq" id="WP_119781863.1">
    <property type="nucleotide sequence ID" value="NZ_QYUK01000011.1"/>
</dbReference>
<dbReference type="GO" id="GO:0006457">
    <property type="term" value="P:protein folding"/>
    <property type="evidence" value="ECO:0007669"/>
    <property type="project" value="InterPro"/>
</dbReference>
<dbReference type="GO" id="GO:0051082">
    <property type="term" value="F:unfolded protein binding"/>
    <property type="evidence" value="ECO:0007669"/>
    <property type="project" value="TreeGrafter"/>
</dbReference>
<gene>
    <name evidence="4 7" type="primary">grpE</name>
    <name evidence="7" type="ORF">D3874_24345</name>
</gene>
<proteinExistence type="inferred from homology"/>
<dbReference type="Gene3D" id="3.90.20.20">
    <property type="match status" value="1"/>
</dbReference>
<comment type="caution">
    <text evidence="7">The sequence shown here is derived from an EMBL/GenBank/DDBJ whole genome shotgun (WGS) entry which is preliminary data.</text>
</comment>
<accession>A0A418WIE2</accession>
<dbReference type="EMBL" id="QYUK01000011">
    <property type="protein sequence ID" value="RJF89712.1"/>
    <property type="molecule type" value="Genomic_DNA"/>
</dbReference>
<keyword evidence="2 4" id="KW-0346">Stress response</keyword>
<protein>
    <recommendedName>
        <fullName evidence="4">Protein GrpE</fullName>
    </recommendedName>
    <alternativeName>
        <fullName evidence="4">HSP-70 cofactor</fullName>
    </alternativeName>
</protein>
<dbReference type="GO" id="GO:0005737">
    <property type="term" value="C:cytoplasm"/>
    <property type="evidence" value="ECO:0007669"/>
    <property type="project" value="UniProtKB-SubCell"/>
</dbReference>
<dbReference type="PANTHER" id="PTHR21237">
    <property type="entry name" value="GRPE PROTEIN"/>
    <property type="match status" value="1"/>
</dbReference>
<keyword evidence="4" id="KW-0963">Cytoplasm</keyword>
<evidence type="ECO:0000256" key="4">
    <source>
        <dbReference type="HAMAP-Rule" id="MF_01151"/>
    </source>
</evidence>
<evidence type="ECO:0000256" key="3">
    <source>
        <dbReference type="ARBA" id="ARBA00023186"/>
    </source>
</evidence>
<dbReference type="Pfam" id="PF01025">
    <property type="entry name" value="GrpE"/>
    <property type="match status" value="1"/>
</dbReference>
<comment type="subcellular location">
    <subcellularLocation>
        <location evidence="4">Cytoplasm</location>
    </subcellularLocation>
</comment>
<evidence type="ECO:0000256" key="2">
    <source>
        <dbReference type="ARBA" id="ARBA00023016"/>
    </source>
</evidence>
<dbReference type="Proteomes" id="UP000284605">
    <property type="component" value="Unassembled WGS sequence"/>
</dbReference>
<evidence type="ECO:0000313" key="8">
    <source>
        <dbReference type="Proteomes" id="UP000284605"/>
    </source>
</evidence>
<dbReference type="OrthoDB" id="9789811at2"/>
<evidence type="ECO:0000256" key="1">
    <source>
        <dbReference type="ARBA" id="ARBA00009054"/>
    </source>
</evidence>
<dbReference type="SUPFAM" id="SSF51064">
    <property type="entry name" value="Head domain of nucleotide exchange factor GrpE"/>
    <property type="match status" value="1"/>
</dbReference>
<dbReference type="HAMAP" id="MF_01151">
    <property type="entry name" value="GrpE"/>
    <property type="match status" value="1"/>
</dbReference>
<evidence type="ECO:0000256" key="6">
    <source>
        <dbReference type="SAM" id="Coils"/>
    </source>
</evidence>
<dbReference type="GO" id="GO:0051087">
    <property type="term" value="F:protein-folding chaperone binding"/>
    <property type="evidence" value="ECO:0007669"/>
    <property type="project" value="InterPro"/>
</dbReference>
<dbReference type="SUPFAM" id="SSF58014">
    <property type="entry name" value="Coiled-coil domain of nucleotide exchange factor GrpE"/>
    <property type="match status" value="1"/>
</dbReference>
<comment type="similarity">
    <text evidence="1 4 5">Belongs to the GrpE family.</text>
</comment>
<feature type="coiled-coil region" evidence="6">
    <location>
        <begin position="31"/>
        <end position="62"/>
    </location>
</feature>
<dbReference type="Gene3D" id="2.30.22.10">
    <property type="entry name" value="Head domain of nucleotide exchange factor GrpE"/>
    <property type="match status" value="1"/>
</dbReference>
<keyword evidence="6" id="KW-0175">Coiled coil</keyword>
<dbReference type="PANTHER" id="PTHR21237:SF23">
    <property type="entry name" value="GRPE PROTEIN HOMOLOG, MITOCHONDRIAL"/>
    <property type="match status" value="1"/>
</dbReference>
<keyword evidence="3 4" id="KW-0143">Chaperone</keyword>
<dbReference type="GO" id="GO:0000774">
    <property type="term" value="F:adenyl-nucleotide exchange factor activity"/>
    <property type="evidence" value="ECO:0007669"/>
    <property type="project" value="InterPro"/>
</dbReference>
<dbReference type="PRINTS" id="PR00773">
    <property type="entry name" value="GRPEPROTEIN"/>
</dbReference>
<reference evidence="7 8" key="1">
    <citation type="submission" date="2018-09" db="EMBL/GenBank/DDBJ databases">
        <authorList>
            <person name="Zhu H."/>
        </authorList>
    </citation>
    <scope>NUCLEOTIDE SEQUENCE [LARGE SCALE GENOMIC DNA]</scope>
    <source>
        <strain evidence="7 8">K1W22B-8</strain>
    </source>
</reference>
<sequence length="193" mass="20935">MTTQNENAQANEPEIEAEAAIELEIPAGPTVESLLAEVAELKDKLLRAFAESENMRRRFEREREDTAKYAVTKFARDLTSVADNLRRAIDTVPAEVRAADEAVANLLAGVELTERELLAAFEKASITKIAPAVGEKADPHRHEVLFEVPGTGQPAGSIVQVIQTGYQIADRLLRAAKVGVAKADAPVHVDQTV</sequence>
<dbReference type="GO" id="GO:0042803">
    <property type="term" value="F:protein homodimerization activity"/>
    <property type="evidence" value="ECO:0007669"/>
    <property type="project" value="InterPro"/>
</dbReference>
<keyword evidence="8" id="KW-1185">Reference proteome</keyword>
<comment type="subunit">
    <text evidence="4">Homodimer.</text>
</comment>
<comment type="function">
    <text evidence="4">Participates actively in the response to hyperosmotic and heat shock by preventing the aggregation of stress-denatured proteins, in association with DnaK and GrpE. It is the nucleotide exchange factor for DnaK and may function as a thermosensor. Unfolded proteins bind initially to DnaJ; upon interaction with the DnaJ-bound protein, DnaK hydrolyzes its bound ATP, resulting in the formation of a stable complex. GrpE releases ADP from DnaK; ATP binding to DnaK triggers the release of the substrate protein, thus completing the reaction cycle. Several rounds of ATP-dependent interactions between DnaJ, DnaK and GrpE are required for fully efficient folding.</text>
</comment>
<dbReference type="CDD" id="cd00446">
    <property type="entry name" value="GrpE"/>
    <property type="match status" value="1"/>
</dbReference>
<organism evidence="7 8">
    <name type="scientific">Oleomonas cavernae</name>
    <dbReference type="NCBI Taxonomy" id="2320859"/>
    <lineage>
        <taxon>Bacteria</taxon>
        <taxon>Pseudomonadati</taxon>
        <taxon>Pseudomonadota</taxon>
        <taxon>Alphaproteobacteria</taxon>
        <taxon>Acetobacterales</taxon>
        <taxon>Acetobacteraceae</taxon>
        <taxon>Oleomonas</taxon>
    </lineage>
</organism>
<evidence type="ECO:0000256" key="5">
    <source>
        <dbReference type="RuleBase" id="RU004478"/>
    </source>
</evidence>